<dbReference type="PANTHER" id="PTHR34818">
    <property type="entry name" value="PROTEIN BLI-3"/>
    <property type="match status" value="1"/>
</dbReference>
<sequence length="171" mass="19051">MGQAQSPHQNLSGNSAIKKIKELAEEARTCFFTTKIGTEAHSIPMSLQEVDEEGNLWFISSSESEHNSNIMEDPKVQLYFMNNSSYEYVFIKGNATVSKDKNLIDKYWTDFANAWFEGKDDPSVTVISVKAQDGYYYETKDNKVFAMAKMVFAAVTGSSNEDGGIEGGLKV</sequence>
<dbReference type="OrthoDB" id="1432662at2"/>
<protein>
    <submittedName>
        <fullName evidence="2">General stress protein</fullName>
    </submittedName>
</protein>
<feature type="domain" description="General stress protein FMN-binding split barrel" evidence="1">
    <location>
        <begin position="16"/>
        <end position="159"/>
    </location>
</feature>
<gene>
    <name evidence="2" type="ORF">EIB73_01540</name>
</gene>
<dbReference type="EMBL" id="CP034159">
    <property type="protein sequence ID" value="AZI31935.1"/>
    <property type="molecule type" value="Genomic_DNA"/>
</dbReference>
<proteinExistence type="predicted"/>
<dbReference type="InterPro" id="IPR052917">
    <property type="entry name" value="Stress-Dev_Protein"/>
</dbReference>
<dbReference type="RefSeq" id="WP_125021966.1">
    <property type="nucleotide sequence ID" value="NZ_CP034159.1"/>
</dbReference>
<reference evidence="3" key="1">
    <citation type="submission" date="2018-11" db="EMBL/GenBank/DDBJ databases">
        <title>Proposal to divide the Flavobacteriaceae and reorganize its genera based on Amino Acid Identity values calculated from whole genome sequences.</title>
        <authorList>
            <person name="Nicholson A.C."/>
            <person name="Gulvik C.A."/>
            <person name="Whitney A.M."/>
            <person name="Humrighouse B.W."/>
            <person name="Bell M."/>
            <person name="Holmes B."/>
            <person name="Steigerwalt A.G."/>
            <person name="Villarma A."/>
            <person name="Sheth M."/>
            <person name="Batra D."/>
            <person name="Pryor J."/>
            <person name="Bernardet J.-F."/>
            <person name="Hugo C."/>
            <person name="Kampfer P."/>
            <person name="Newman J.D."/>
            <person name="McQuiston J.R."/>
        </authorList>
    </citation>
    <scope>NUCLEOTIDE SEQUENCE [LARGE SCALE GENOMIC DNA]</scope>
    <source>
        <strain evidence="3">G0081</strain>
    </source>
</reference>
<evidence type="ECO:0000313" key="3">
    <source>
        <dbReference type="Proteomes" id="UP000270185"/>
    </source>
</evidence>
<organism evidence="2 3">
    <name type="scientific">Kaistella carnis</name>
    <dbReference type="NCBI Taxonomy" id="1241979"/>
    <lineage>
        <taxon>Bacteria</taxon>
        <taxon>Pseudomonadati</taxon>
        <taxon>Bacteroidota</taxon>
        <taxon>Flavobacteriia</taxon>
        <taxon>Flavobacteriales</taxon>
        <taxon>Weeksellaceae</taxon>
        <taxon>Chryseobacterium group</taxon>
        <taxon>Kaistella</taxon>
    </lineage>
</organism>
<dbReference type="InterPro" id="IPR038725">
    <property type="entry name" value="YdaG_split_barrel_FMN-bd"/>
</dbReference>
<keyword evidence="3" id="KW-1185">Reference proteome</keyword>
<dbReference type="Pfam" id="PF16242">
    <property type="entry name" value="Pyrid_ox_like"/>
    <property type="match status" value="1"/>
</dbReference>
<dbReference type="PANTHER" id="PTHR34818:SF1">
    <property type="entry name" value="PROTEIN BLI-3"/>
    <property type="match status" value="1"/>
</dbReference>
<dbReference type="AlphaFoldDB" id="A0A3G8XEJ6"/>
<dbReference type="InterPro" id="IPR012349">
    <property type="entry name" value="Split_barrel_FMN-bd"/>
</dbReference>
<dbReference type="KEGG" id="ccas:EIB73_01540"/>
<dbReference type="SUPFAM" id="SSF50475">
    <property type="entry name" value="FMN-binding split barrel"/>
    <property type="match status" value="1"/>
</dbReference>
<evidence type="ECO:0000259" key="1">
    <source>
        <dbReference type="Pfam" id="PF16242"/>
    </source>
</evidence>
<dbReference type="Gene3D" id="2.30.110.10">
    <property type="entry name" value="Electron Transport, Fmn-binding Protein, Chain A"/>
    <property type="match status" value="1"/>
</dbReference>
<accession>A0A3G8XEJ6</accession>
<name>A0A3G8XEJ6_9FLAO</name>
<evidence type="ECO:0000313" key="2">
    <source>
        <dbReference type="EMBL" id="AZI31935.1"/>
    </source>
</evidence>
<dbReference type="Proteomes" id="UP000270185">
    <property type="component" value="Chromosome"/>
</dbReference>